<comment type="caution">
    <text evidence="4">The sequence shown here is derived from an EMBL/GenBank/DDBJ whole genome shotgun (WGS) entry which is preliminary data.</text>
</comment>
<feature type="signal peptide" evidence="2">
    <location>
        <begin position="1"/>
        <end position="27"/>
    </location>
</feature>
<feature type="chain" id="PRO_5022777823" description="DUF7136 domain-containing protein" evidence="2">
    <location>
        <begin position="28"/>
        <end position="307"/>
    </location>
</feature>
<sequence>MTANTRVSKMDLLGLVLCLLLMPGFRAEASAESTVTEVDLVFPRANETYQRVYPFPIVFAIQNPAPVWPHNFQLFWQTGSVVDDEPPRFDCNRLPARGAELWTSGSYKGTELLNKIYAAEVYMNNTIEKWYLAWHITMIRNCTDDRNGVALSPRRPEAEGKIYFTFNRDGKLPDIVQAKESAACPLPVWTVDIVDVLDSHVARNKSQYGDKTNSMCPVFDVRDPHPSPRPCEAKPTEEMARNVSREMLSTAKCAGVHSWPNASLVGRCNDTNWGAASMAAQLGPSTLGVVALTAILLGGAFISSVRE</sequence>
<dbReference type="Proteomes" id="UP000317257">
    <property type="component" value="Unassembled WGS sequence"/>
</dbReference>
<name>A0A5C6G864_METRR</name>
<dbReference type="Pfam" id="PF23584">
    <property type="entry name" value="DUF7136"/>
    <property type="match status" value="1"/>
</dbReference>
<keyword evidence="1" id="KW-0812">Transmembrane</keyword>
<accession>A0A5C6G864</accession>
<keyword evidence="1" id="KW-0472">Membrane</keyword>
<keyword evidence="1" id="KW-1133">Transmembrane helix</keyword>
<proteinExistence type="predicted"/>
<feature type="domain" description="DUF7136" evidence="3">
    <location>
        <begin position="32"/>
        <end position="257"/>
    </location>
</feature>
<dbReference type="InterPro" id="IPR055560">
    <property type="entry name" value="DUF7136"/>
</dbReference>
<evidence type="ECO:0000313" key="5">
    <source>
        <dbReference type="Proteomes" id="UP000317257"/>
    </source>
</evidence>
<reference evidence="5" key="1">
    <citation type="submission" date="2018-12" db="EMBL/GenBank/DDBJ databases">
        <title>The complete genome of Metarhizium rileyi, a key fungal pathogen of Lepidoptera.</title>
        <authorList>
            <person name="Binneck E."/>
            <person name="Lastra C.C.L."/>
            <person name="Sosa-Gomez D.R."/>
        </authorList>
    </citation>
    <scope>NUCLEOTIDE SEQUENCE [LARGE SCALE GENOMIC DNA]</scope>
    <source>
        <strain evidence="5">Cep018-CH2</strain>
    </source>
</reference>
<keyword evidence="2" id="KW-0732">Signal</keyword>
<feature type="transmembrane region" description="Helical" evidence="1">
    <location>
        <begin position="287"/>
        <end position="305"/>
    </location>
</feature>
<evidence type="ECO:0000259" key="3">
    <source>
        <dbReference type="Pfam" id="PF23584"/>
    </source>
</evidence>
<evidence type="ECO:0000313" key="4">
    <source>
        <dbReference type="EMBL" id="TWU72073.1"/>
    </source>
</evidence>
<gene>
    <name evidence="4" type="ORF">ED733_003587</name>
</gene>
<dbReference type="AlphaFoldDB" id="A0A5C6G864"/>
<evidence type="ECO:0000256" key="2">
    <source>
        <dbReference type="SAM" id="SignalP"/>
    </source>
</evidence>
<protein>
    <recommendedName>
        <fullName evidence="3">DUF7136 domain-containing protein</fullName>
    </recommendedName>
</protein>
<organism evidence="4 5">
    <name type="scientific">Metarhizium rileyi (strain RCEF 4871)</name>
    <name type="common">Nomuraea rileyi</name>
    <dbReference type="NCBI Taxonomy" id="1649241"/>
    <lineage>
        <taxon>Eukaryota</taxon>
        <taxon>Fungi</taxon>
        <taxon>Dikarya</taxon>
        <taxon>Ascomycota</taxon>
        <taxon>Pezizomycotina</taxon>
        <taxon>Sordariomycetes</taxon>
        <taxon>Hypocreomycetidae</taxon>
        <taxon>Hypocreales</taxon>
        <taxon>Clavicipitaceae</taxon>
        <taxon>Metarhizium</taxon>
    </lineage>
</organism>
<evidence type="ECO:0000256" key="1">
    <source>
        <dbReference type="SAM" id="Phobius"/>
    </source>
</evidence>
<dbReference type="EMBL" id="SBHS01000033">
    <property type="protein sequence ID" value="TWU72073.1"/>
    <property type="molecule type" value="Genomic_DNA"/>
</dbReference>